<reference evidence="11" key="1">
    <citation type="submission" date="2008-08" db="EMBL/GenBank/DDBJ databases">
        <title>The complete genome sequence of Coprothermobacter proteolyticus strain ATCC 5245 / DSM 5265 / BT.</title>
        <authorList>
            <person name="Dodson R.J."/>
            <person name="Durkin A.S."/>
            <person name="Wu M."/>
            <person name="Eisen J."/>
            <person name="Sutton G."/>
        </authorList>
    </citation>
    <scope>NUCLEOTIDE SEQUENCE [LARGE SCALE GENOMIC DNA]</scope>
    <source>
        <strain evidence="11">ATCC 35245 / DSM 5265 / OCM 4 / BT</strain>
    </source>
</reference>
<dbReference type="InterPro" id="IPR000795">
    <property type="entry name" value="T_Tr_GTP-bd_dom"/>
</dbReference>
<dbReference type="CDD" id="cd03696">
    <property type="entry name" value="SelB_II"/>
    <property type="match status" value="1"/>
</dbReference>
<dbReference type="CDD" id="cd15491">
    <property type="entry name" value="selB_III"/>
    <property type="match status" value="1"/>
</dbReference>
<dbReference type="InterPro" id="IPR015190">
    <property type="entry name" value="Elong_fac_SelB-wing-hlx_typ-2"/>
</dbReference>
<gene>
    <name evidence="10" type="primary">selB</name>
    <name evidence="10" type="ordered locus">COPRO5265_0232</name>
</gene>
<dbReference type="SUPFAM" id="SSF50447">
    <property type="entry name" value="Translation proteins"/>
    <property type="match status" value="1"/>
</dbReference>
<dbReference type="SUPFAM" id="SSF52540">
    <property type="entry name" value="P-loop containing nucleoside triphosphate hydrolases"/>
    <property type="match status" value="1"/>
</dbReference>
<evidence type="ECO:0000256" key="5">
    <source>
        <dbReference type="ARBA" id="ARBA00022917"/>
    </source>
</evidence>
<dbReference type="InterPro" id="IPR009000">
    <property type="entry name" value="Transl_B-barrel_sf"/>
</dbReference>
<sequence length="621" mass="69360">MKNVIIGTAGHIDHGKTTLIKALTGKDTDRLKEEKLRGMTTDLGFAYLDLPSGIRAGIIDVPGHEKFIKNMLAGAHGIDIVMMVIAADEGIMPQTEEHLQIISLLDVKKGIVVLTKCDLVDDEWLTLVEEEVREALKGTVLENAPFVPVSSTTGKGLDKLVAELDNLAQSIEERSHDGIFRMPIDRVFTVQGHGTVVTGTMISGTLKVGDEVVVYPKMLSSRVRSIQVYGEPVEAAYAGQRTAVNLSNVKVEELDRGDVIAPKGALVPSRVLDVKLILLNNVKPLKNRSRIRFYVGASEVMGRVVLLDRDELSAGESCYAQMQLESFVCVLYGDRFVLRSYSPMETIGGGVVLVPNARKHKRYKDQIIDELQNIEHKGKTFQVEKAIYESGVAWTLDELAKKFGVVEEVLAASENLVKVHYGTSAYVYHKQRYEKLKEEVRRLLEDYHKRFPLKDGMPKEELKEKVLREAKSKQFDVMLWLMEQDGLIQAREQVVWLKGFTATLSPKDQQIRERILKELSVSHFKPLKEEEILKSTSEAPVLHFLVKTGDVVKLPSGEYLAGAAVEEAKALLVDYLKEHGQITLGAFRDMLGVSRRDALALLEYFDAVRVTKRSGDTRVLA</sequence>
<evidence type="ECO:0000256" key="3">
    <source>
        <dbReference type="ARBA" id="ARBA00022490"/>
    </source>
</evidence>
<dbReference type="GO" id="GO:0003746">
    <property type="term" value="F:translation elongation factor activity"/>
    <property type="evidence" value="ECO:0007669"/>
    <property type="project" value="UniProtKB-KW"/>
</dbReference>
<dbReference type="Pfam" id="PF09107">
    <property type="entry name" value="WHD_3rd_SelB"/>
    <property type="match status" value="1"/>
</dbReference>
<dbReference type="InterPro" id="IPR050055">
    <property type="entry name" value="EF-Tu_GTPase"/>
</dbReference>
<evidence type="ECO:0000256" key="1">
    <source>
        <dbReference type="ARBA" id="ARBA00004496"/>
    </source>
</evidence>
<dbReference type="Pfam" id="PF03144">
    <property type="entry name" value="GTP_EFTU_D2"/>
    <property type="match status" value="1"/>
</dbReference>
<keyword evidence="4" id="KW-0547">Nucleotide-binding</keyword>
<dbReference type="InterPro" id="IPR057335">
    <property type="entry name" value="Beta-barrel_SelB"/>
</dbReference>
<keyword evidence="3" id="KW-0963">Cytoplasm</keyword>
<dbReference type="PANTHER" id="PTHR43721">
    <property type="entry name" value="ELONGATION FACTOR TU-RELATED"/>
    <property type="match status" value="1"/>
</dbReference>
<dbReference type="Pfam" id="PF25461">
    <property type="entry name" value="Beta-barrel_SelB"/>
    <property type="match status" value="1"/>
</dbReference>
<dbReference type="GO" id="GO:0003723">
    <property type="term" value="F:RNA binding"/>
    <property type="evidence" value="ECO:0007669"/>
    <property type="project" value="InterPro"/>
</dbReference>
<dbReference type="STRING" id="309798.COPRO5265_0232"/>
<keyword evidence="6" id="KW-0342">GTP-binding</keyword>
<evidence type="ECO:0000256" key="4">
    <source>
        <dbReference type="ARBA" id="ARBA00022741"/>
    </source>
</evidence>
<dbReference type="GO" id="GO:0005525">
    <property type="term" value="F:GTP binding"/>
    <property type="evidence" value="ECO:0007669"/>
    <property type="project" value="UniProtKB-KW"/>
</dbReference>
<feature type="domain" description="Tr-type G" evidence="9">
    <location>
        <begin position="1"/>
        <end position="172"/>
    </location>
</feature>
<dbReference type="InterPro" id="IPR027417">
    <property type="entry name" value="P-loop_NTPase"/>
</dbReference>
<dbReference type="CDD" id="cd04171">
    <property type="entry name" value="SelB"/>
    <property type="match status" value="1"/>
</dbReference>
<dbReference type="Gene3D" id="1.10.10.10">
    <property type="entry name" value="Winged helix-like DNA-binding domain superfamily/Winged helix DNA-binding domain"/>
    <property type="match status" value="1"/>
</dbReference>
<dbReference type="OrthoDB" id="9804504at2"/>
<dbReference type="GO" id="GO:0003924">
    <property type="term" value="F:GTPase activity"/>
    <property type="evidence" value="ECO:0007669"/>
    <property type="project" value="InterPro"/>
</dbReference>
<dbReference type="AlphaFoldDB" id="B5Y752"/>
<dbReference type="GO" id="GO:0005829">
    <property type="term" value="C:cytosol"/>
    <property type="evidence" value="ECO:0007669"/>
    <property type="project" value="TreeGrafter"/>
</dbReference>
<dbReference type="InterPro" id="IPR004161">
    <property type="entry name" value="EFTu-like_2"/>
</dbReference>
<dbReference type="NCBIfam" id="TIGR00475">
    <property type="entry name" value="selB"/>
    <property type="match status" value="1"/>
</dbReference>
<dbReference type="SUPFAM" id="SSF46785">
    <property type="entry name" value="Winged helix' DNA-binding domain"/>
    <property type="match status" value="2"/>
</dbReference>
<dbReference type="Gene3D" id="2.40.30.10">
    <property type="entry name" value="Translation factors"/>
    <property type="match status" value="1"/>
</dbReference>
<dbReference type="PRINTS" id="PR00315">
    <property type="entry name" value="ELONGATNFCT"/>
</dbReference>
<reference evidence="10 11" key="2">
    <citation type="journal article" date="2014" name="Genome Announc.">
        <title>Complete Genome Sequence of Coprothermobacter proteolyticus DSM 5265.</title>
        <authorList>
            <person name="Alexiev A."/>
            <person name="Coil D.A."/>
            <person name="Badger J.H."/>
            <person name="Enticknap J."/>
            <person name="Ward N."/>
            <person name="Robb F.T."/>
            <person name="Eisen J.A."/>
        </authorList>
    </citation>
    <scope>NUCLEOTIDE SEQUENCE [LARGE SCALE GENOMIC DNA]</scope>
    <source>
        <strain evidence="11">ATCC 35245 / DSM 5265 / OCM 4 / BT</strain>
    </source>
</reference>
<evidence type="ECO:0000256" key="7">
    <source>
        <dbReference type="ARBA" id="ARBA00025526"/>
    </source>
</evidence>
<dbReference type="InterPro" id="IPR004535">
    <property type="entry name" value="Transl_elong_SelB"/>
</dbReference>
<evidence type="ECO:0000256" key="8">
    <source>
        <dbReference type="ARBA" id="ARBA00031615"/>
    </source>
</evidence>
<keyword evidence="11" id="KW-1185">Reference proteome</keyword>
<protein>
    <recommendedName>
        <fullName evidence="2">Selenocysteine-specific elongation factor</fullName>
    </recommendedName>
    <alternativeName>
        <fullName evidence="8">SelB translation factor</fullName>
    </alternativeName>
</protein>
<dbReference type="EMBL" id="CP001145">
    <property type="protein sequence ID" value="ACI17671.1"/>
    <property type="molecule type" value="Genomic_DNA"/>
</dbReference>
<dbReference type="PANTHER" id="PTHR43721:SF22">
    <property type="entry name" value="ELONGATION FACTOR TU, MITOCHONDRIAL"/>
    <property type="match status" value="1"/>
</dbReference>
<dbReference type="NCBIfam" id="TIGR00231">
    <property type="entry name" value="small_GTP"/>
    <property type="match status" value="1"/>
</dbReference>
<dbReference type="RefSeq" id="WP_012544323.1">
    <property type="nucleotide sequence ID" value="NC_011295.1"/>
</dbReference>
<dbReference type="eggNOG" id="COG3276">
    <property type="taxonomic scope" value="Bacteria"/>
</dbReference>
<dbReference type="Gene3D" id="3.40.50.300">
    <property type="entry name" value="P-loop containing nucleotide triphosphate hydrolases"/>
    <property type="match status" value="1"/>
</dbReference>
<evidence type="ECO:0000313" key="10">
    <source>
        <dbReference type="EMBL" id="ACI17671.1"/>
    </source>
</evidence>
<dbReference type="GO" id="GO:0001514">
    <property type="term" value="P:selenocysteine incorporation"/>
    <property type="evidence" value="ECO:0007669"/>
    <property type="project" value="InterPro"/>
</dbReference>
<dbReference type="FunFam" id="3.40.50.300:FF:001064">
    <property type="entry name" value="Selenocysteine-specific translation elongation factor"/>
    <property type="match status" value="1"/>
</dbReference>
<evidence type="ECO:0000259" key="9">
    <source>
        <dbReference type="PROSITE" id="PS51722"/>
    </source>
</evidence>
<dbReference type="InterPro" id="IPR036388">
    <property type="entry name" value="WH-like_DNA-bd_sf"/>
</dbReference>
<dbReference type="KEGG" id="cpo:COPRO5265_0232"/>
<dbReference type="SUPFAM" id="SSF50465">
    <property type="entry name" value="EF-Tu/eEF-1alpha/eIF2-gamma C-terminal domain"/>
    <property type="match status" value="1"/>
</dbReference>
<dbReference type="Pfam" id="PF00009">
    <property type="entry name" value="GTP_EFTU"/>
    <property type="match status" value="1"/>
</dbReference>
<dbReference type="HOGENOM" id="CLU_023030_3_0_9"/>
<comment type="function">
    <text evidence="7">Translation factor necessary for the incorporation of selenocysteine into proteins. It probably replaces EF-Tu for the insertion of selenocysteine directed by the UGA codon. SelB binds GTP and GDP.</text>
</comment>
<name>B5Y752_COPPD</name>
<organism evidence="10 11">
    <name type="scientific">Coprothermobacter proteolyticus (strain ATCC 35245 / DSM 5265 / OCM 4 / BT)</name>
    <dbReference type="NCBI Taxonomy" id="309798"/>
    <lineage>
        <taxon>Bacteria</taxon>
        <taxon>Pseudomonadati</taxon>
        <taxon>Coprothermobacterota</taxon>
        <taxon>Coprothermobacteria</taxon>
        <taxon>Coprothermobacterales</taxon>
        <taxon>Coprothermobacteraceae</taxon>
        <taxon>Coprothermobacter</taxon>
    </lineage>
</organism>
<dbReference type="Proteomes" id="UP000001732">
    <property type="component" value="Chromosome"/>
</dbReference>
<dbReference type="InterPro" id="IPR005225">
    <property type="entry name" value="Small_GTP-bd"/>
</dbReference>
<dbReference type="PROSITE" id="PS51722">
    <property type="entry name" value="G_TR_2"/>
    <property type="match status" value="1"/>
</dbReference>
<evidence type="ECO:0000256" key="6">
    <source>
        <dbReference type="ARBA" id="ARBA00023134"/>
    </source>
</evidence>
<proteinExistence type="predicted"/>
<comment type="subcellular location">
    <subcellularLocation>
        <location evidence="1">Cytoplasm</location>
    </subcellularLocation>
</comment>
<evidence type="ECO:0000313" key="11">
    <source>
        <dbReference type="Proteomes" id="UP000001732"/>
    </source>
</evidence>
<accession>B5Y752</accession>
<dbReference type="InterPro" id="IPR009001">
    <property type="entry name" value="Transl_elong_EF1A/Init_IF2_C"/>
</dbReference>
<dbReference type="InterPro" id="IPR036390">
    <property type="entry name" value="WH_DNA-bd_sf"/>
</dbReference>
<evidence type="ECO:0000256" key="2">
    <source>
        <dbReference type="ARBA" id="ARBA00015953"/>
    </source>
</evidence>
<dbReference type="Pfam" id="PF09106">
    <property type="entry name" value="WHD_2nd_SelB"/>
    <property type="match status" value="1"/>
</dbReference>
<keyword evidence="10" id="KW-0251">Elongation factor</keyword>
<dbReference type="InterPro" id="IPR015191">
    <property type="entry name" value="SelB_WHD4"/>
</dbReference>
<dbReference type="Gene3D" id="1.10.10.2770">
    <property type="match status" value="1"/>
</dbReference>
<keyword evidence="5" id="KW-0648">Protein biosynthesis</keyword>